<evidence type="ECO:0000313" key="2">
    <source>
        <dbReference type="Proteomes" id="UP000266841"/>
    </source>
</evidence>
<comment type="caution">
    <text evidence="1">The sequence shown here is derived from an EMBL/GenBank/DDBJ whole genome shotgun (WGS) entry which is preliminary data.</text>
</comment>
<evidence type="ECO:0000313" key="1">
    <source>
        <dbReference type="EMBL" id="EJK76146.1"/>
    </source>
</evidence>
<name>K0TME9_THAOC</name>
<reference evidence="1 2" key="1">
    <citation type="journal article" date="2012" name="Genome Biol.">
        <title>Genome and low-iron response of an oceanic diatom adapted to chronic iron limitation.</title>
        <authorList>
            <person name="Lommer M."/>
            <person name="Specht M."/>
            <person name="Roy A.S."/>
            <person name="Kraemer L."/>
            <person name="Andreson R."/>
            <person name="Gutowska M.A."/>
            <person name="Wolf J."/>
            <person name="Bergner S.V."/>
            <person name="Schilhabel M.B."/>
            <person name="Klostermeier U.C."/>
            <person name="Beiko R.G."/>
            <person name="Rosenstiel P."/>
            <person name="Hippler M."/>
            <person name="Laroche J."/>
        </authorList>
    </citation>
    <scope>NUCLEOTIDE SEQUENCE [LARGE SCALE GENOMIC DNA]</scope>
    <source>
        <strain evidence="1 2">CCMP1005</strain>
    </source>
</reference>
<proteinExistence type="predicted"/>
<organism evidence="1 2">
    <name type="scientific">Thalassiosira oceanica</name>
    <name type="common">Marine diatom</name>
    <dbReference type="NCBI Taxonomy" id="159749"/>
    <lineage>
        <taxon>Eukaryota</taxon>
        <taxon>Sar</taxon>
        <taxon>Stramenopiles</taxon>
        <taxon>Ochrophyta</taxon>
        <taxon>Bacillariophyta</taxon>
        <taxon>Coscinodiscophyceae</taxon>
        <taxon>Thalassiosirophycidae</taxon>
        <taxon>Thalassiosirales</taxon>
        <taxon>Thalassiosiraceae</taxon>
        <taxon>Thalassiosira</taxon>
    </lineage>
</organism>
<sequence length="97" mass="10279">MVSGGEGLSPDLLKLLKTWARHAASGDLGATISPLANTGRKGGACIPHHEPTILTGGWGWGHGRDRQHAALKPRELYMGATRRMKAGGLNSRSKDVI</sequence>
<accession>K0TME9</accession>
<keyword evidence="2" id="KW-1185">Reference proteome</keyword>
<protein>
    <submittedName>
        <fullName evidence="1">Uncharacterized protein</fullName>
    </submittedName>
</protein>
<dbReference type="AlphaFoldDB" id="K0TME9"/>
<dbReference type="Proteomes" id="UP000266841">
    <property type="component" value="Unassembled WGS sequence"/>
</dbReference>
<dbReference type="EMBL" id="AGNL01002505">
    <property type="protein sequence ID" value="EJK76146.1"/>
    <property type="molecule type" value="Genomic_DNA"/>
</dbReference>
<gene>
    <name evidence="1" type="ORF">THAOC_02113</name>
</gene>